<organism evidence="1 2">
    <name type="scientific">Stephania japonica</name>
    <dbReference type="NCBI Taxonomy" id="461633"/>
    <lineage>
        <taxon>Eukaryota</taxon>
        <taxon>Viridiplantae</taxon>
        <taxon>Streptophyta</taxon>
        <taxon>Embryophyta</taxon>
        <taxon>Tracheophyta</taxon>
        <taxon>Spermatophyta</taxon>
        <taxon>Magnoliopsida</taxon>
        <taxon>Ranunculales</taxon>
        <taxon>Menispermaceae</taxon>
        <taxon>Menispermoideae</taxon>
        <taxon>Cissampelideae</taxon>
        <taxon>Stephania</taxon>
    </lineage>
</organism>
<accession>A0AAP0EA08</accession>
<name>A0AAP0EA08_9MAGN</name>
<evidence type="ECO:0000313" key="2">
    <source>
        <dbReference type="Proteomes" id="UP001417504"/>
    </source>
</evidence>
<comment type="caution">
    <text evidence="1">The sequence shown here is derived from an EMBL/GenBank/DDBJ whole genome shotgun (WGS) entry which is preliminary data.</text>
</comment>
<protein>
    <submittedName>
        <fullName evidence="1">Uncharacterized protein</fullName>
    </submittedName>
</protein>
<dbReference type="Proteomes" id="UP001417504">
    <property type="component" value="Unassembled WGS sequence"/>
</dbReference>
<dbReference type="AlphaFoldDB" id="A0AAP0EA08"/>
<sequence>MPTEGAKMKTKPWPGKKLVSWAIEKMKEVEKGRVVWWGFCGDLVGSLVGYKTLPIVKGESFVREMRFGDLWSDELPKKRRFEEGVKELKVKSMEDVGDWRIVIVRRTVVIVRLETRNNVLIEQKTSPRHRPLRMSQRGHMTNPVVSNEDVVKASSVEEFTA</sequence>
<dbReference type="EMBL" id="JBBNAE010000011">
    <property type="protein sequence ID" value="KAK9085284.1"/>
    <property type="molecule type" value="Genomic_DNA"/>
</dbReference>
<reference evidence="1 2" key="1">
    <citation type="submission" date="2024-01" db="EMBL/GenBank/DDBJ databases">
        <title>Genome assemblies of Stephania.</title>
        <authorList>
            <person name="Yang L."/>
        </authorList>
    </citation>
    <scope>NUCLEOTIDE SEQUENCE [LARGE SCALE GENOMIC DNA]</scope>
    <source>
        <strain evidence="1">QJT</strain>
        <tissue evidence="1">Leaf</tissue>
    </source>
</reference>
<keyword evidence="2" id="KW-1185">Reference proteome</keyword>
<proteinExistence type="predicted"/>
<gene>
    <name evidence="1" type="ORF">Sjap_025695</name>
</gene>
<evidence type="ECO:0000313" key="1">
    <source>
        <dbReference type="EMBL" id="KAK9085284.1"/>
    </source>
</evidence>